<protein>
    <recommendedName>
        <fullName evidence="4">Periplasmic binding protein domain-containing protein</fullName>
    </recommendedName>
</protein>
<dbReference type="Pfam" id="PF13407">
    <property type="entry name" value="Peripla_BP_4"/>
    <property type="match status" value="1"/>
</dbReference>
<dbReference type="Gene3D" id="3.40.50.2300">
    <property type="match status" value="2"/>
</dbReference>
<dbReference type="PANTHER" id="PTHR30036">
    <property type="entry name" value="D-XYLOSE-BINDING PERIPLASMIC PROTEIN"/>
    <property type="match status" value="1"/>
</dbReference>
<evidence type="ECO:0000259" key="4">
    <source>
        <dbReference type="Pfam" id="PF13407"/>
    </source>
</evidence>
<comment type="caution">
    <text evidence="5">The sequence shown here is derived from an EMBL/GenBank/DDBJ whole genome shotgun (WGS) entry which is preliminary data.</text>
</comment>
<evidence type="ECO:0000313" key="6">
    <source>
        <dbReference type="Proteomes" id="UP000095463"/>
    </source>
</evidence>
<dbReference type="SUPFAM" id="SSF53822">
    <property type="entry name" value="Periplasmic binding protein-like I"/>
    <property type="match status" value="1"/>
</dbReference>
<evidence type="ECO:0000256" key="2">
    <source>
        <dbReference type="ARBA" id="ARBA00007639"/>
    </source>
</evidence>
<dbReference type="InterPro" id="IPR028082">
    <property type="entry name" value="Peripla_BP_I"/>
</dbReference>
<keyword evidence="3" id="KW-0732">Signal</keyword>
<accession>A0A1E5XX49</accession>
<keyword evidence="6" id="KW-1185">Reference proteome</keyword>
<dbReference type="GO" id="GO:0030246">
    <property type="term" value="F:carbohydrate binding"/>
    <property type="evidence" value="ECO:0007669"/>
    <property type="project" value="TreeGrafter"/>
</dbReference>
<feature type="signal peptide" evidence="3">
    <location>
        <begin position="1"/>
        <end position="22"/>
    </location>
</feature>
<evidence type="ECO:0000313" key="5">
    <source>
        <dbReference type="EMBL" id="OEO33168.1"/>
    </source>
</evidence>
<dbReference type="EMBL" id="LAJE02000022">
    <property type="protein sequence ID" value="OEO33168.1"/>
    <property type="molecule type" value="Genomic_DNA"/>
</dbReference>
<comment type="similarity">
    <text evidence="2">Belongs to the bacterial solute-binding protein 2 family.</text>
</comment>
<evidence type="ECO:0000256" key="1">
    <source>
        <dbReference type="ARBA" id="ARBA00004418"/>
    </source>
</evidence>
<sequence>MSIRGIAWFVGLLLLVCTPALADDKPCPKPILSECPKPAGMPNEGSTIGLILNENASAYAAALIAGATEFADEHKLQLKPAAGNAAVQAQAIDDLITAQAFGFAVQSADLEALKPAIDKARGAGLTVISLDSAVPDDLSELPRIAIDDNLDGLQAGEAMVKALPNGGKCMGFVGFSSATNARQRIDGFKQAVDGKGIDLVDVLSDDVDFTRARTNVDDVLVANPDITCMVGFYSYNAPKIHEALQAAGKLGQITVVGFDDDPVTLSAVKDGSFASTIVQQPSQLGYWSMMLMASQRFGDTSGTMFNELILHPLVVNKENAP</sequence>
<dbReference type="InterPro" id="IPR025997">
    <property type="entry name" value="SBP_2_dom"/>
</dbReference>
<comment type="subcellular location">
    <subcellularLocation>
        <location evidence="1">Periplasm</location>
    </subcellularLocation>
</comment>
<evidence type="ECO:0000256" key="3">
    <source>
        <dbReference type="SAM" id="SignalP"/>
    </source>
</evidence>
<gene>
    <name evidence="5" type="ORF">VW23_007880</name>
</gene>
<organism evidence="5 6">
    <name type="scientific">Devosia insulae DS-56</name>
    <dbReference type="NCBI Taxonomy" id="1116389"/>
    <lineage>
        <taxon>Bacteria</taxon>
        <taxon>Pseudomonadati</taxon>
        <taxon>Pseudomonadota</taxon>
        <taxon>Alphaproteobacteria</taxon>
        <taxon>Hyphomicrobiales</taxon>
        <taxon>Devosiaceae</taxon>
        <taxon>Devosia</taxon>
    </lineage>
</organism>
<dbReference type="PANTHER" id="PTHR30036:SF7">
    <property type="entry name" value="ABC TRANSPORTER PERIPLASMIC-BINDING PROTEIN YPHF"/>
    <property type="match status" value="1"/>
</dbReference>
<reference evidence="5 6" key="1">
    <citation type="journal article" date="2015" name="Genome Announc.">
        <title>Genome Assemblies of Three Soil-Associated Devosia species: D. insulae, D. limi, and D. soli.</title>
        <authorList>
            <person name="Hassan Y.I."/>
            <person name="Lepp D."/>
            <person name="Zhou T."/>
        </authorList>
    </citation>
    <scope>NUCLEOTIDE SEQUENCE [LARGE SCALE GENOMIC DNA]</scope>
    <source>
        <strain evidence="5 6">DS-56</strain>
    </source>
</reference>
<feature type="domain" description="Periplasmic binding protein" evidence="4">
    <location>
        <begin position="48"/>
        <end position="294"/>
    </location>
</feature>
<feature type="chain" id="PRO_5009190640" description="Periplasmic binding protein domain-containing protein" evidence="3">
    <location>
        <begin position="23"/>
        <end position="321"/>
    </location>
</feature>
<dbReference type="Proteomes" id="UP000095463">
    <property type="component" value="Unassembled WGS sequence"/>
</dbReference>
<name>A0A1E5XX49_9HYPH</name>
<dbReference type="AlphaFoldDB" id="A0A1E5XX49"/>
<proteinExistence type="inferred from homology"/>
<dbReference type="GO" id="GO:0030288">
    <property type="term" value="C:outer membrane-bounded periplasmic space"/>
    <property type="evidence" value="ECO:0007669"/>
    <property type="project" value="TreeGrafter"/>
</dbReference>
<dbReference type="InterPro" id="IPR050555">
    <property type="entry name" value="Bact_Solute-Bind_Prot2"/>
</dbReference>
<dbReference type="RefSeq" id="WP_069907692.1">
    <property type="nucleotide sequence ID" value="NZ_LAJE02000022.1"/>
</dbReference>